<proteinExistence type="predicted"/>
<keyword evidence="2" id="KW-1185">Reference proteome</keyword>
<organism evidence="1 2">
    <name type="scientific">Orbilia javanica</name>
    <dbReference type="NCBI Taxonomy" id="47235"/>
    <lineage>
        <taxon>Eukaryota</taxon>
        <taxon>Fungi</taxon>
        <taxon>Dikarya</taxon>
        <taxon>Ascomycota</taxon>
        <taxon>Pezizomycotina</taxon>
        <taxon>Orbiliomycetes</taxon>
        <taxon>Orbiliales</taxon>
        <taxon>Orbiliaceae</taxon>
        <taxon>Orbilia</taxon>
    </lineage>
</organism>
<dbReference type="EMBL" id="JAVHNR010000001">
    <property type="protein sequence ID" value="KAK6357217.1"/>
    <property type="molecule type" value="Genomic_DNA"/>
</dbReference>
<name>A0AAN8MVH1_9PEZI</name>
<accession>A0AAN8MVH1</accession>
<comment type="caution">
    <text evidence="1">The sequence shown here is derived from an EMBL/GenBank/DDBJ whole genome shotgun (WGS) entry which is preliminary data.</text>
</comment>
<protein>
    <submittedName>
        <fullName evidence="1">Uncharacterized protein</fullName>
    </submittedName>
</protein>
<dbReference type="AlphaFoldDB" id="A0AAN8MVH1"/>
<sequence length="174" mass="19769">MNVMKVIKCNNISFQTVSIDILHLDTDFSKNLKKRTLVFFHAFMEEDSACNYTIQELVFPQIVDDETRSILASLYALQACLIFLESVDITLNVPHNVVVSKLQQVFSQQPDITAGAECAAEETDMLLCENWRKLAKVLSVFRLLGAFINIQARDARDVRTLEVYNKIASLYMGL</sequence>
<gene>
    <name evidence="1" type="ORF">TWF718_001541</name>
</gene>
<dbReference type="Proteomes" id="UP001313282">
    <property type="component" value="Unassembled WGS sequence"/>
</dbReference>
<reference evidence="1 2" key="1">
    <citation type="submission" date="2019-10" db="EMBL/GenBank/DDBJ databases">
        <authorList>
            <person name="Palmer J.M."/>
        </authorList>
    </citation>
    <scope>NUCLEOTIDE SEQUENCE [LARGE SCALE GENOMIC DNA]</scope>
    <source>
        <strain evidence="1 2">TWF718</strain>
    </source>
</reference>
<evidence type="ECO:0000313" key="1">
    <source>
        <dbReference type="EMBL" id="KAK6357217.1"/>
    </source>
</evidence>
<evidence type="ECO:0000313" key="2">
    <source>
        <dbReference type="Proteomes" id="UP001313282"/>
    </source>
</evidence>